<evidence type="ECO:0000256" key="1">
    <source>
        <dbReference type="SAM" id="Coils"/>
    </source>
</evidence>
<feature type="compositionally biased region" description="Basic and acidic residues" evidence="2">
    <location>
        <begin position="7"/>
        <end position="27"/>
    </location>
</feature>
<name>A0A7S3VGZ1_9STRA</name>
<dbReference type="Gene3D" id="1.10.287.1490">
    <property type="match status" value="1"/>
</dbReference>
<dbReference type="AlphaFoldDB" id="A0A7S3VGZ1"/>
<dbReference type="EMBL" id="HBIO01030518">
    <property type="protein sequence ID" value="CAE0478515.1"/>
    <property type="molecule type" value="Transcribed_RNA"/>
</dbReference>
<organism evidence="3">
    <name type="scientific">Chaetoceros debilis</name>
    <dbReference type="NCBI Taxonomy" id="122233"/>
    <lineage>
        <taxon>Eukaryota</taxon>
        <taxon>Sar</taxon>
        <taxon>Stramenopiles</taxon>
        <taxon>Ochrophyta</taxon>
        <taxon>Bacillariophyta</taxon>
        <taxon>Coscinodiscophyceae</taxon>
        <taxon>Chaetocerotophycidae</taxon>
        <taxon>Chaetocerotales</taxon>
        <taxon>Chaetocerotaceae</taxon>
        <taxon>Chaetoceros</taxon>
    </lineage>
</organism>
<gene>
    <name evidence="3" type="ORF">CDEB00056_LOCUS23368</name>
</gene>
<accession>A0A7S3VGZ1</accession>
<proteinExistence type="predicted"/>
<evidence type="ECO:0000256" key="2">
    <source>
        <dbReference type="SAM" id="MobiDB-lite"/>
    </source>
</evidence>
<evidence type="ECO:0000313" key="3">
    <source>
        <dbReference type="EMBL" id="CAE0478515.1"/>
    </source>
</evidence>
<protein>
    <submittedName>
        <fullName evidence="3">Uncharacterized protein</fullName>
    </submittedName>
</protein>
<feature type="region of interest" description="Disordered" evidence="2">
    <location>
        <begin position="1"/>
        <end position="27"/>
    </location>
</feature>
<sequence length="603" mass="68716">MTNELQTKLDMERRRMQQEIQNERHKVRDDFKKAREECEGWKDRAMGLEAEMEEVHNANAEVEAEAEADAEVVKSEEGSGKIWKGMLLQLISGLTQISSNPGTNGIKVSDSDDDADTGGTQFDTFHALVVQVLHMTKHAHYGHYEYDANLLNMNDEERLTLIECLVTLEQNANAVAMAMINEREHKHEDVNSNSSVAVEKELLQQQIMGYEIQVETLTTKLHTATRVSSSASTSTSSEANANIAEQNIKFTSLQHENAVLAQKHQELKQAYTALHQQNTILKEGHTSIEDENKGVTQRCVELEQIATDATTEVEGLMYDIQILQSGMEEENRLKLIQEELKAELQCVKEDLEMVCVERDELLSEKEEYKGLEEQLANTKEMHRNREKECLVQTKESEQQWREKMEDQEDDYCRVRKDLEEELNEVRARCCKLEQENGEYAGELTVLRDNGTNLASELETSKKALAKHTAEVQSLQSELDKTITTADKYQQLQQERDDLSKAFKALELRIADLNEHNVTLQDDCSRLRNVNAMMKTKMVADASESSTVMGQKDGYLKQIASLTEQTQSLQTENIALSDHKTDMQLEMNKMEKECKDLTASLSRI</sequence>
<feature type="coiled-coil region" evidence="1">
    <location>
        <begin position="361"/>
        <end position="522"/>
    </location>
</feature>
<feature type="coiled-coil region" evidence="1">
    <location>
        <begin position="551"/>
        <end position="599"/>
    </location>
</feature>
<reference evidence="3" key="1">
    <citation type="submission" date="2021-01" db="EMBL/GenBank/DDBJ databases">
        <authorList>
            <person name="Corre E."/>
            <person name="Pelletier E."/>
            <person name="Niang G."/>
            <person name="Scheremetjew M."/>
            <person name="Finn R."/>
            <person name="Kale V."/>
            <person name="Holt S."/>
            <person name="Cochrane G."/>
            <person name="Meng A."/>
            <person name="Brown T."/>
            <person name="Cohen L."/>
        </authorList>
    </citation>
    <scope>NUCLEOTIDE SEQUENCE</scope>
    <source>
        <strain evidence="3">MM31A-1</strain>
    </source>
</reference>
<keyword evidence="1" id="KW-0175">Coiled coil</keyword>